<dbReference type="InterPro" id="IPR006775">
    <property type="entry name" value="GH116_catalytic"/>
</dbReference>
<dbReference type="GO" id="GO:0004553">
    <property type="term" value="F:hydrolase activity, hydrolyzing O-glycosyl compounds"/>
    <property type="evidence" value="ECO:0007669"/>
    <property type="project" value="InterPro"/>
</dbReference>
<name>A0AAF3EFB7_9BILA</name>
<dbReference type="WBParaSite" id="MBELARI_LOCUS12674">
    <property type="protein sequence ID" value="MBELARI_LOCUS12674"/>
    <property type="gene ID" value="MBELARI_LOCUS12674"/>
</dbReference>
<dbReference type="AlphaFoldDB" id="A0AAF3EFB7"/>
<accession>A0AAF3EFB7</accession>
<evidence type="ECO:0000313" key="2">
    <source>
        <dbReference type="Proteomes" id="UP000887575"/>
    </source>
</evidence>
<organism evidence="2 3">
    <name type="scientific">Mesorhabditis belari</name>
    <dbReference type="NCBI Taxonomy" id="2138241"/>
    <lineage>
        <taxon>Eukaryota</taxon>
        <taxon>Metazoa</taxon>
        <taxon>Ecdysozoa</taxon>
        <taxon>Nematoda</taxon>
        <taxon>Chromadorea</taxon>
        <taxon>Rhabditida</taxon>
        <taxon>Rhabditina</taxon>
        <taxon>Rhabditomorpha</taxon>
        <taxon>Rhabditoidea</taxon>
        <taxon>Rhabditidae</taxon>
        <taxon>Mesorhabditinae</taxon>
        <taxon>Mesorhabditis</taxon>
    </lineage>
</organism>
<feature type="domain" description="Glycosyl-hydrolase family 116 catalytic region" evidence="1">
    <location>
        <begin position="4"/>
        <end position="49"/>
    </location>
</feature>
<sequence>MAAELVPTEKVSKALATIYELNVCKFGDGKMGAVNGMRPDGTLDRAYIQMFPQFEISLTDEQATYLTVDRTEIIIDYDNQRFAFKHNANGHHYQQTVQRKKRIVTIPGLRLKFQGREVGTFDLVLVTSSGSIEFECIKALRNGAGYTPI</sequence>
<keyword evidence="2" id="KW-1185">Reference proteome</keyword>
<evidence type="ECO:0000313" key="3">
    <source>
        <dbReference type="WBParaSite" id="MBELARI_LOCUS12674"/>
    </source>
</evidence>
<dbReference type="Proteomes" id="UP000887575">
    <property type="component" value="Unassembled WGS sequence"/>
</dbReference>
<proteinExistence type="predicted"/>
<evidence type="ECO:0000259" key="1">
    <source>
        <dbReference type="Pfam" id="PF04685"/>
    </source>
</evidence>
<protein>
    <recommendedName>
        <fullName evidence="1">Glycosyl-hydrolase family 116 catalytic region domain-containing protein</fullName>
    </recommendedName>
</protein>
<reference evidence="3" key="1">
    <citation type="submission" date="2024-02" db="UniProtKB">
        <authorList>
            <consortium name="WormBaseParasite"/>
        </authorList>
    </citation>
    <scope>IDENTIFICATION</scope>
</reference>
<dbReference type="Pfam" id="PF04685">
    <property type="entry name" value="DUF608"/>
    <property type="match status" value="1"/>
</dbReference>